<dbReference type="AlphaFoldDB" id="D6AH57"/>
<accession>D6AH57</accession>
<protein>
    <submittedName>
        <fullName evidence="2">Predicted protein</fullName>
    </submittedName>
</protein>
<dbReference type="Proteomes" id="UP000003986">
    <property type="component" value="Unassembled WGS sequence"/>
</dbReference>
<sequence>MRKRRIRKDRPCRDLLTFAGAWNILAIKSHRNQQAHQPQALQGGLVFRPYQVVWSAEAVGPHMTATGHSHMPDDGTAHLTQRRPVASRTRNDSLPYRYASADASFDRSQEGECLP</sequence>
<feature type="region of interest" description="Disordered" evidence="1">
    <location>
        <begin position="63"/>
        <end position="115"/>
    </location>
</feature>
<organism evidence="2 3">
    <name type="scientific">Streptomyces filamentosus NRRL 15998</name>
    <dbReference type="NCBI Taxonomy" id="457431"/>
    <lineage>
        <taxon>Bacteria</taxon>
        <taxon>Bacillati</taxon>
        <taxon>Actinomycetota</taxon>
        <taxon>Actinomycetes</taxon>
        <taxon>Kitasatosporales</taxon>
        <taxon>Streptomycetaceae</taxon>
        <taxon>Streptomyces</taxon>
    </lineage>
</organism>
<proteinExistence type="predicted"/>
<feature type="compositionally biased region" description="Basic and acidic residues" evidence="1">
    <location>
        <begin position="104"/>
        <end position="115"/>
    </location>
</feature>
<gene>
    <name evidence="2" type="ORF">SSGG_00244</name>
</gene>
<reference evidence="3" key="2">
    <citation type="submission" date="2008-12" db="EMBL/GenBank/DDBJ databases">
        <title>Annotation of Streptomyces roseosporus strain NRRL 15998.</title>
        <authorList>
            <consortium name="The Broad Institute Genome Sequencing Platform"/>
            <consortium name="Broad Institute Microbial Sequencing Center"/>
            <person name="Fischbach M."/>
            <person name="Ward D."/>
            <person name="Young S."/>
            <person name="Kodira C.D."/>
            <person name="Zeng Q."/>
            <person name="Koehrsen M."/>
            <person name="Godfrey P."/>
            <person name="Alvarado L."/>
            <person name="Berlin A.M."/>
            <person name="Borenstein D."/>
            <person name="Chen Z."/>
            <person name="Engels R."/>
            <person name="Freedman E."/>
            <person name="Gellesch M."/>
            <person name="Goldberg J."/>
            <person name="Griggs A."/>
            <person name="Gujja S."/>
            <person name="Heiman D.I."/>
            <person name="Hepburn T.A."/>
            <person name="Howarth C."/>
            <person name="Jen D."/>
            <person name="Larson L."/>
            <person name="Lewis B."/>
            <person name="Mehta T."/>
            <person name="Park D."/>
            <person name="Pearson M."/>
            <person name="Roberts A."/>
            <person name="Saif S."/>
            <person name="Shea T.D."/>
            <person name="Shenoy N."/>
            <person name="Sisk P."/>
            <person name="Stolte C."/>
            <person name="Sykes S.N."/>
            <person name="Walk T."/>
            <person name="White J."/>
            <person name="Yandava C."/>
            <person name="Straight P."/>
            <person name="Clardy J."/>
            <person name="Hung D."/>
            <person name="Kolter R."/>
            <person name="Mekalanos J."/>
            <person name="Walker S."/>
            <person name="Walsh C.T."/>
            <person name="Wieland B.L.C."/>
            <person name="Ilzarbe M."/>
            <person name="Galagan J."/>
            <person name="Nusbaum C."/>
            <person name="Birren B."/>
        </authorList>
    </citation>
    <scope>NUCLEOTIDE SEQUENCE [LARGE SCALE GENOMIC DNA]</scope>
    <source>
        <strain evidence="3">NRRL 15998</strain>
    </source>
</reference>
<evidence type="ECO:0000313" key="2">
    <source>
        <dbReference type="EMBL" id="EFE72878.2"/>
    </source>
</evidence>
<evidence type="ECO:0000256" key="1">
    <source>
        <dbReference type="SAM" id="MobiDB-lite"/>
    </source>
</evidence>
<name>D6AH57_STRFL</name>
<dbReference type="EMBL" id="DS999644">
    <property type="protein sequence ID" value="EFE72878.2"/>
    <property type="molecule type" value="Genomic_DNA"/>
</dbReference>
<reference evidence="3" key="1">
    <citation type="submission" date="2008-10" db="EMBL/GenBank/DDBJ databases">
        <authorList>
            <person name="Molnar K."/>
        </authorList>
    </citation>
    <scope>NUCLEOTIDE SEQUENCE [LARGE SCALE GENOMIC DNA]</scope>
    <source>
        <strain evidence="3">NRRL 15998</strain>
    </source>
</reference>
<evidence type="ECO:0000313" key="3">
    <source>
        <dbReference type="Proteomes" id="UP000003986"/>
    </source>
</evidence>